<dbReference type="OrthoDB" id="9802426at2"/>
<organism evidence="2 3">
    <name type="scientific">Niveispirillum cyanobacteriorum</name>
    <dbReference type="NCBI Taxonomy" id="1612173"/>
    <lineage>
        <taxon>Bacteria</taxon>
        <taxon>Pseudomonadati</taxon>
        <taxon>Pseudomonadota</taxon>
        <taxon>Alphaproteobacteria</taxon>
        <taxon>Rhodospirillales</taxon>
        <taxon>Azospirillaceae</taxon>
        <taxon>Niveispirillum</taxon>
    </lineage>
</organism>
<name>A0A2K9NE33_9PROT</name>
<dbReference type="InterPro" id="IPR036388">
    <property type="entry name" value="WH-like_DNA-bd_sf"/>
</dbReference>
<evidence type="ECO:0000256" key="1">
    <source>
        <dbReference type="ARBA" id="ARBA00023125"/>
    </source>
</evidence>
<dbReference type="GO" id="GO:0006355">
    <property type="term" value="P:regulation of DNA-templated transcription"/>
    <property type="evidence" value="ECO:0007669"/>
    <property type="project" value="InterPro"/>
</dbReference>
<dbReference type="CDD" id="cd00383">
    <property type="entry name" value="trans_reg_C"/>
    <property type="match status" value="1"/>
</dbReference>
<dbReference type="Proteomes" id="UP000234752">
    <property type="component" value="Chromosome eg_1"/>
</dbReference>
<dbReference type="GO" id="GO:0003677">
    <property type="term" value="F:DNA binding"/>
    <property type="evidence" value="ECO:0007669"/>
    <property type="project" value="UniProtKB-UniRule"/>
</dbReference>
<evidence type="ECO:0000313" key="2">
    <source>
        <dbReference type="EMBL" id="AUN31357.1"/>
    </source>
</evidence>
<dbReference type="InterPro" id="IPR001867">
    <property type="entry name" value="OmpR/PhoB-type_DNA-bd"/>
</dbReference>
<accession>A0A2K9NE33</accession>
<dbReference type="Gene3D" id="1.10.10.10">
    <property type="entry name" value="Winged helix-like DNA-binding domain superfamily/Winged helix DNA-binding domain"/>
    <property type="match status" value="1"/>
</dbReference>
<protein>
    <submittedName>
        <fullName evidence="2">Uncharacterized protein</fullName>
    </submittedName>
</protein>
<reference evidence="2 3" key="1">
    <citation type="submission" date="2017-12" db="EMBL/GenBank/DDBJ databases">
        <title>Genomes of bacteria within cyanobacterial aggregates.</title>
        <authorList>
            <person name="Cai H."/>
        </authorList>
    </citation>
    <scope>NUCLEOTIDE SEQUENCE [LARGE SCALE GENOMIC DNA]</scope>
    <source>
        <strain evidence="2 3">TH16</strain>
    </source>
</reference>
<sequence length="132" mass="14508">MSLSSPLPTYSFLAAAGTTPSSGSTPLTQGDLHLRFDTGRTLWQDQPVPLTGTEMKMLRLMAQKPGTPVTYRELYDLVHGPGFMAGKGTAGYRANVRAFIKRIRKKFRDIDKSFDAIGNDPGTGYVWRPEGV</sequence>
<dbReference type="SUPFAM" id="SSF46894">
    <property type="entry name" value="C-terminal effector domain of the bipartite response regulators"/>
    <property type="match status" value="1"/>
</dbReference>
<dbReference type="InterPro" id="IPR016032">
    <property type="entry name" value="Sig_transdc_resp-reg_C-effctor"/>
</dbReference>
<keyword evidence="3" id="KW-1185">Reference proteome</keyword>
<evidence type="ECO:0000313" key="3">
    <source>
        <dbReference type="Proteomes" id="UP000234752"/>
    </source>
</evidence>
<dbReference type="RefSeq" id="WP_102112963.1">
    <property type="nucleotide sequence ID" value="NZ_BMGN01000005.1"/>
</dbReference>
<dbReference type="SMART" id="SM00862">
    <property type="entry name" value="Trans_reg_C"/>
    <property type="match status" value="1"/>
</dbReference>
<dbReference type="GO" id="GO:0000160">
    <property type="term" value="P:phosphorelay signal transduction system"/>
    <property type="evidence" value="ECO:0007669"/>
    <property type="project" value="InterPro"/>
</dbReference>
<dbReference type="EMBL" id="CP025611">
    <property type="protein sequence ID" value="AUN31357.1"/>
    <property type="molecule type" value="Genomic_DNA"/>
</dbReference>
<dbReference type="Pfam" id="PF00486">
    <property type="entry name" value="Trans_reg_C"/>
    <property type="match status" value="1"/>
</dbReference>
<dbReference type="KEGG" id="ncb:C0V82_14765"/>
<keyword evidence="1" id="KW-0238">DNA-binding</keyword>
<gene>
    <name evidence="2" type="ORF">C0V82_14765</name>
</gene>
<dbReference type="PROSITE" id="PS51755">
    <property type="entry name" value="OMPR_PHOB"/>
    <property type="match status" value="1"/>
</dbReference>
<proteinExistence type="predicted"/>
<dbReference type="AlphaFoldDB" id="A0A2K9NE33"/>